<evidence type="ECO:0000313" key="2">
    <source>
        <dbReference type="EMBL" id="QHI69162.1"/>
    </source>
</evidence>
<dbReference type="Proteomes" id="UP000464954">
    <property type="component" value="Chromosome"/>
</dbReference>
<keyword evidence="3" id="KW-1185">Reference proteome</keyword>
<protein>
    <submittedName>
        <fullName evidence="2">Uncharacterized protein</fullName>
    </submittedName>
</protein>
<evidence type="ECO:0000313" key="3">
    <source>
        <dbReference type="Proteomes" id="UP000464954"/>
    </source>
</evidence>
<feature type="signal peptide" evidence="1">
    <location>
        <begin position="1"/>
        <end position="24"/>
    </location>
</feature>
<reference evidence="2 3" key="1">
    <citation type="submission" date="2020-01" db="EMBL/GenBank/DDBJ databases">
        <title>Ponticoccus aerotolerans gen. nov., sp. nov., an anaerobic bacterium and proposal of Ponticoccusceae fam. nov., Ponticoccusles ord. nov. and Ponticoccuse classis nov. in the phylum Kiritimatiellaeota.</title>
        <authorList>
            <person name="Zhou L.Y."/>
            <person name="Du Z.J."/>
        </authorList>
    </citation>
    <scope>NUCLEOTIDE SEQUENCE [LARGE SCALE GENOMIC DNA]</scope>
    <source>
        <strain evidence="2 3">S-5007</strain>
    </source>
</reference>
<name>A0A6P1M534_9BACT</name>
<sequence>MMKKYNAVGCAAIAAGLCVVSAAAQSFVDCFDNGVVAESDSISRFWREAKSADCAVSENASALILRSEGAPSRRATILSKNMDEADFWSAPVSLKIIGFSFDQYGVTAADTIFHFGFTAHHTEMAMRNMKDLFVVSFRKSGDLKLAWNTVEGVNPEDGNILRSETVSDGADVDSFDLQVNGSGKKLVWKLILGRNGKLEAFSGELSAPDTETLKEAWQSAGRSRIVLESQTGGSAGPGEYVEVRIDQVTVDLGSE</sequence>
<accession>A0A6P1M534</accession>
<proteinExistence type="predicted"/>
<evidence type="ECO:0000256" key="1">
    <source>
        <dbReference type="SAM" id="SignalP"/>
    </source>
</evidence>
<dbReference type="KEGG" id="taer:GT409_06760"/>
<keyword evidence="1" id="KW-0732">Signal</keyword>
<dbReference type="EMBL" id="CP047593">
    <property type="protein sequence ID" value="QHI69162.1"/>
    <property type="molecule type" value="Genomic_DNA"/>
</dbReference>
<organism evidence="2 3">
    <name type="scientific">Tichowtungia aerotolerans</name>
    <dbReference type="NCBI Taxonomy" id="2697043"/>
    <lineage>
        <taxon>Bacteria</taxon>
        <taxon>Pseudomonadati</taxon>
        <taxon>Kiritimatiellota</taxon>
        <taxon>Tichowtungiia</taxon>
        <taxon>Tichowtungiales</taxon>
        <taxon>Tichowtungiaceae</taxon>
        <taxon>Tichowtungia</taxon>
    </lineage>
</organism>
<feature type="chain" id="PRO_5026716713" evidence="1">
    <location>
        <begin position="25"/>
        <end position="255"/>
    </location>
</feature>
<gene>
    <name evidence="2" type="ORF">GT409_06760</name>
</gene>
<dbReference type="AlphaFoldDB" id="A0A6P1M534"/>
<dbReference type="RefSeq" id="WP_160628193.1">
    <property type="nucleotide sequence ID" value="NZ_CP047593.1"/>
</dbReference>